<keyword evidence="5 6" id="KW-0143">Chaperone</keyword>
<proteinExistence type="inferred from homology"/>
<evidence type="ECO:0000256" key="4">
    <source>
        <dbReference type="ARBA" id="ARBA00023128"/>
    </source>
</evidence>
<sequence length="130" mass="15079">MASVTSTTFTHVQRVRLLYKTILRIHRGLPIEIKAIGDQYVKDEFKRHKKCQPEEISQFMTGWVDYAVTLAKQLNISHLKKQTPTLGKHLTPEQLDLFKDDQISQLHELMQEAIKPKLDSDENDVLPTKL</sequence>
<dbReference type="GO" id="GO:0005759">
    <property type="term" value="C:mitochondrial matrix"/>
    <property type="evidence" value="ECO:0007669"/>
    <property type="project" value="UniProtKB-SubCell"/>
</dbReference>
<evidence type="ECO:0000313" key="8">
    <source>
        <dbReference type="Proteomes" id="UP000789390"/>
    </source>
</evidence>
<dbReference type="AlphaFoldDB" id="A0A8J2WP44"/>
<evidence type="ECO:0000313" key="7">
    <source>
        <dbReference type="EMBL" id="CAH0110499.1"/>
    </source>
</evidence>
<dbReference type="InterPro" id="IPR008381">
    <property type="entry name" value="SDHAF3/Sdh7"/>
</dbReference>
<evidence type="ECO:0000256" key="1">
    <source>
        <dbReference type="ARBA" id="ARBA00004305"/>
    </source>
</evidence>
<dbReference type="PANTHER" id="PTHR13137:SF6">
    <property type="entry name" value="SUCCINATE DEHYDROGENASE ASSEMBLY FACTOR 3, MITOCHONDRIAL"/>
    <property type="match status" value="1"/>
</dbReference>
<dbReference type="Pfam" id="PF13233">
    <property type="entry name" value="Complex1_LYR_2"/>
    <property type="match status" value="1"/>
</dbReference>
<comment type="similarity">
    <text evidence="2 6">Belongs to the complex I LYR family. SDHAF3 subfamily.</text>
</comment>
<dbReference type="GO" id="GO:0034553">
    <property type="term" value="P:mitochondrial respiratory chain complex II assembly"/>
    <property type="evidence" value="ECO:0007669"/>
    <property type="project" value="UniProtKB-UniRule"/>
</dbReference>
<name>A0A8J2WP44_9CRUS</name>
<keyword evidence="3" id="KW-0809">Transit peptide</keyword>
<protein>
    <recommendedName>
        <fullName evidence="6">Succinate dehydrogenase assembly factor 3</fullName>
        <shortName evidence="6">SDH assembly factor 3</shortName>
        <shortName evidence="6">SDHAF3</shortName>
    </recommendedName>
</protein>
<comment type="subcellular location">
    <subcellularLocation>
        <location evidence="1 6">Mitochondrion matrix</location>
    </subcellularLocation>
</comment>
<dbReference type="EMBL" id="CAKKLH010000303">
    <property type="protein sequence ID" value="CAH0110499.1"/>
    <property type="molecule type" value="Genomic_DNA"/>
</dbReference>
<evidence type="ECO:0000256" key="3">
    <source>
        <dbReference type="ARBA" id="ARBA00022946"/>
    </source>
</evidence>
<comment type="subunit">
    <text evidence="6">Interacts with the iron-sulfur protein subunit within the SDH catalytic dimer.</text>
</comment>
<dbReference type="GO" id="GO:0005758">
    <property type="term" value="C:mitochondrial intermembrane space"/>
    <property type="evidence" value="ECO:0007669"/>
    <property type="project" value="TreeGrafter"/>
</dbReference>
<dbReference type="OrthoDB" id="278329at2759"/>
<dbReference type="GO" id="GO:0006105">
    <property type="term" value="P:succinate metabolic process"/>
    <property type="evidence" value="ECO:0007669"/>
    <property type="project" value="TreeGrafter"/>
</dbReference>
<keyword evidence="8" id="KW-1185">Reference proteome</keyword>
<gene>
    <name evidence="7" type="ORF">DGAL_LOCUS14068</name>
</gene>
<reference evidence="7" key="1">
    <citation type="submission" date="2021-11" db="EMBL/GenBank/DDBJ databases">
        <authorList>
            <person name="Schell T."/>
        </authorList>
    </citation>
    <scope>NUCLEOTIDE SEQUENCE</scope>
    <source>
        <strain evidence="7">M5</strain>
    </source>
</reference>
<keyword evidence="4 6" id="KW-0496">Mitochondrion</keyword>
<dbReference type="Proteomes" id="UP000789390">
    <property type="component" value="Unassembled WGS sequence"/>
</dbReference>
<evidence type="ECO:0000256" key="6">
    <source>
        <dbReference type="RuleBase" id="RU368039"/>
    </source>
</evidence>
<organism evidence="7 8">
    <name type="scientific">Daphnia galeata</name>
    <dbReference type="NCBI Taxonomy" id="27404"/>
    <lineage>
        <taxon>Eukaryota</taxon>
        <taxon>Metazoa</taxon>
        <taxon>Ecdysozoa</taxon>
        <taxon>Arthropoda</taxon>
        <taxon>Crustacea</taxon>
        <taxon>Branchiopoda</taxon>
        <taxon>Diplostraca</taxon>
        <taxon>Cladocera</taxon>
        <taxon>Anomopoda</taxon>
        <taxon>Daphniidae</taxon>
        <taxon>Daphnia</taxon>
    </lineage>
</organism>
<evidence type="ECO:0000256" key="2">
    <source>
        <dbReference type="ARBA" id="ARBA00006020"/>
    </source>
</evidence>
<evidence type="ECO:0000256" key="5">
    <source>
        <dbReference type="ARBA" id="ARBA00023186"/>
    </source>
</evidence>
<accession>A0A8J2WP44</accession>
<comment type="caution">
    <text evidence="7">The sequence shown here is derived from an EMBL/GenBank/DDBJ whole genome shotgun (WGS) entry which is preliminary data.</text>
</comment>
<dbReference type="PANTHER" id="PTHR13137">
    <property type="entry name" value="DC11 ACN9 HOMOLOG"/>
    <property type="match status" value="1"/>
</dbReference>
<comment type="function">
    <text evidence="6">Plays an essential role in the assembly of succinate dehydrogenase (SDH), an enzyme complex (also referred to as respiratory complex II) that is a component of both the tricarboxylic acid (TCA) cycle and the mitochondrial electron transport chain, and which couples the oxidation of succinate to fumarate with the reduction of ubiquinone (coenzyme Q) to ubiquinol. Promotes maturation of the iron-sulfur protein subunit of the SDH catalytic dimer, protecting it from the deleterious effects of oxidants. May act together with SDHAF1.</text>
</comment>
<dbReference type="CDD" id="cd20270">
    <property type="entry name" value="Complex1_LYR_SDHAF3_LYRM10"/>
    <property type="match status" value="1"/>
</dbReference>